<keyword evidence="2" id="KW-1185">Reference proteome</keyword>
<proteinExistence type="predicted"/>
<dbReference type="AlphaFoldDB" id="E5BEV7"/>
<dbReference type="EMBL" id="GG657971">
    <property type="protein sequence ID" value="EFS20638.1"/>
    <property type="molecule type" value="Genomic_DNA"/>
</dbReference>
<evidence type="ECO:0000313" key="1">
    <source>
        <dbReference type="EMBL" id="EFS20638.1"/>
    </source>
</evidence>
<sequence length="188" mass="21865">MKISHISSHQVQPTKKYIFDTNIWLYLLPLQRNQSGYHQNNAALYSSLLSNILSNGCKIAILSIEVSEIFNVYLRERGKFFLNSQNKQYSSRNYKRIYRKSQSFINDKNYIASEISQNILTFCSKVDDNFSVLSNNCMLGNGIMAFDFNDNYLLNFCELENYVFVSHDKDCQNISYQNLNLEVVTANI</sequence>
<dbReference type="Proteomes" id="UP000002975">
    <property type="component" value="Unassembled WGS sequence"/>
</dbReference>
<organism evidence="1 2">
    <name type="scientific">Fusobacterium gonidiaformans 3-1-5R</name>
    <dbReference type="NCBI Taxonomy" id="469605"/>
    <lineage>
        <taxon>Bacteria</taxon>
        <taxon>Fusobacteriati</taxon>
        <taxon>Fusobacteriota</taxon>
        <taxon>Fusobacteriia</taxon>
        <taxon>Fusobacteriales</taxon>
        <taxon>Fusobacteriaceae</taxon>
        <taxon>Fusobacterium</taxon>
    </lineage>
</organism>
<protein>
    <recommendedName>
        <fullName evidence="3">PIN domain-containing protein</fullName>
    </recommendedName>
</protein>
<dbReference type="InterPro" id="IPR029060">
    <property type="entry name" value="PIN-like_dom_sf"/>
</dbReference>
<dbReference type="RefSeq" id="WP_008800717.1">
    <property type="nucleotide sequence ID" value="NZ_GG657971.1"/>
</dbReference>
<evidence type="ECO:0008006" key="3">
    <source>
        <dbReference type="Google" id="ProtNLM"/>
    </source>
</evidence>
<accession>E5BEV7</accession>
<evidence type="ECO:0000313" key="2">
    <source>
        <dbReference type="Proteomes" id="UP000002975"/>
    </source>
</evidence>
<reference evidence="1 2" key="1">
    <citation type="submission" date="2009-02" db="EMBL/GenBank/DDBJ databases">
        <title>The Genome Sequence of Fusobacterium sp. 3_1_5R.</title>
        <authorList>
            <consortium name="The Broad Institute Genome Sequencing Platform"/>
            <person name="Ward D."/>
            <person name="Young S.K."/>
            <person name="Kodira C.D."/>
            <person name="Zeng Q."/>
            <person name="Koehrsen M."/>
            <person name="Alvarado L."/>
            <person name="Berlin A."/>
            <person name="Borenstein D."/>
            <person name="Chen Z."/>
            <person name="Engels R."/>
            <person name="Freedman E."/>
            <person name="Gellesch M."/>
            <person name="Goldberg J."/>
            <person name="Griggs A."/>
            <person name="Gujja S."/>
            <person name="Heiman D."/>
            <person name="Hepburn T."/>
            <person name="Howarth C."/>
            <person name="Jen D."/>
            <person name="Larson L."/>
            <person name="Lewis B."/>
            <person name="Mehta T."/>
            <person name="Park D."/>
            <person name="Pearson M."/>
            <person name="Roberts A."/>
            <person name="Saif S."/>
            <person name="Shea T."/>
            <person name="Shenoy N."/>
            <person name="Sisk P."/>
            <person name="Stolte C."/>
            <person name="Sykes S."/>
            <person name="Walk T."/>
            <person name="White J."/>
            <person name="Yandava C."/>
            <person name="Allen-Vercoe E."/>
            <person name="Strauss J."/>
            <person name="Ambrose C."/>
            <person name="Lander E."/>
            <person name="Nusbaum C."/>
            <person name="Galagan J."/>
            <person name="Birren B."/>
        </authorList>
    </citation>
    <scope>NUCLEOTIDE SEQUENCE [LARGE SCALE GENOMIC DNA]</scope>
    <source>
        <strain evidence="1 2">3_1_5R</strain>
    </source>
</reference>
<dbReference type="BioCyc" id="FSP469605-HMP:GTSP-137-MONOMER"/>
<gene>
    <name evidence="1" type="ORF">FSBG_00135</name>
</gene>
<dbReference type="SUPFAM" id="SSF88723">
    <property type="entry name" value="PIN domain-like"/>
    <property type="match status" value="1"/>
</dbReference>
<name>E5BEV7_9FUSO</name>
<dbReference type="HOGENOM" id="CLU_109673_0_0_0"/>